<keyword evidence="8 12" id="KW-0694">RNA-binding</keyword>
<dbReference type="InterPro" id="IPR018163">
    <property type="entry name" value="Thr/Ala-tRNA-synth_IIc_edit"/>
</dbReference>
<dbReference type="SMART" id="SM00863">
    <property type="entry name" value="tRNA_SAD"/>
    <property type="match status" value="1"/>
</dbReference>
<proteinExistence type="inferred from homology"/>
<dbReference type="InterPro" id="IPR018165">
    <property type="entry name" value="Ala-tRNA-synth_IIc_core"/>
</dbReference>
<dbReference type="InterPro" id="IPR003156">
    <property type="entry name" value="DHHA1_dom"/>
</dbReference>
<name>A0A4P9Y4D2_9FUNG</name>
<dbReference type="Gene3D" id="2.40.30.130">
    <property type="match status" value="1"/>
</dbReference>
<evidence type="ECO:0000256" key="1">
    <source>
        <dbReference type="ARBA" id="ARBA00008429"/>
    </source>
</evidence>
<dbReference type="Proteomes" id="UP000267251">
    <property type="component" value="Unassembled WGS sequence"/>
</dbReference>
<dbReference type="InterPro" id="IPR002318">
    <property type="entry name" value="Ala-tRNA-lgiase_IIc"/>
</dbReference>
<feature type="binding site" evidence="12">
    <location>
        <position position="749"/>
    </location>
    <ligand>
        <name>Zn(2+)</name>
        <dbReference type="ChEBI" id="CHEBI:29105"/>
    </ligand>
</feature>
<accession>A0A4P9Y4D2</accession>
<keyword evidence="12" id="KW-0496">Mitochondrion</keyword>
<comment type="domain">
    <text evidence="12">Consists of three domains; the N-terminal catalytic domain, the editing domain and the C-terminal C-Ala domain. The editing domain removes incorrectly charged amino acids, while the C-Ala domain, along with tRNA(Ala), serves as a bridge to cooperatively bring together the editing and aminoacylation centers thus stimulating deacylation of misacylated tRNAs.</text>
</comment>
<organism evidence="15 16">
    <name type="scientific">Piptocephalis cylindrospora</name>
    <dbReference type="NCBI Taxonomy" id="1907219"/>
    <lineage>
        <taxon>Eukaryota</taxon>
        <taxon>Fungi</taxon>
        <taxon>Fungi incertae sedis</taxon>
        <taxon>Zoopagomycota</taxon>
        <taxon>Zoopagomycotina</taxon>
        <taxon>Zoopagomycetes</taxon>
        <taxon>Zoopagales</taxon>
        <taxon>Piptocephalidaceae</taxon>
        <taxon>Piptocephalis</taxon>
    </lineage>
</organism>
<keyword evidence="6 12" id="KW-0862">Zinc</keyword>
<dbReference type="Pfam" id="PF01411">
    <property type="entry name" value="tRNA-synt_2c"/>
    <property type="match status" value="1"/>
</dbReference>
<dbReference type="Gene3D" id="3.30.930.10">
    <property type="entry name" value="Bira Bifunctional Protein, Domain 2"/>
    <property type="match status" value="1"/>
</dbReference>
<dbReference type="SUPFAM" id="SSF55186">
    <property type="entry name" value="ThrRS/AlaRS common domain"/>
    <property type="match status" value="1"/>
</dbReference>
<dbReference type="InterPro" id="IPR059090">
    <property type="entry name" value="ALA1_helical"/>
</dbReference>
<dbReference type="GO" id="GO:0004813">
    <property type="term" value="F:alanine-tRNA ligase activity"/>
    <property type="evidence" value="ECO:0007669"/>
    <property type="project" value="UniProtKB-UniRule"/>
</dbReference>
<keyword evidence="16" id="KW-1185">Reference proteome</keyword>
<evidence type="ECO:0000313" key="15">
    <source>
        <dbReference type="EMBL" id="RKP13838.1"/>
    </source>
</evidence>
<dbReference type="InterPro" id="IPR018162">
    <property type="entry name" value="Ala-tRNA-ligase_IIc_anticod-bd"/>
</dbReference>
<dbReference type="GO" id="GO:0005739">
    <property type="term" value="C:mitochondrion"/>
    <property type="evidence" value="ECO:0007669"/>
    <property type="project" value="UniProtKB-SubCell"/>
</dbReference>
<evidence type="ECO:0000256" key="5">
    <source>
        <dbReference type="ARBA" id="ARBA00022741"/>
    </source>
</evidence>
<dbReference type="GO" id="GO:0008270">
    <property type="term" value="F:zinc ion binding"/>
    <property type="evidence" value="ECO:0007669"/>
    <property type="project" value="UniProtKB-UniRule"/>
</dbReference>
<comment type="subcellular location">
    <subcellularLocation>
        <location evidence="12">Mitochondrion</location>
    </subcellularLocation>
    <subcellularLocation>
        <location evidence="12">Cytoplasm</location>
    </subcellularLocation>
</comment>
<feature type="binding site" evidence="12">
    <location>
        <position position="625"/>
    </location>
    <ligand>
        <name>Zn(2+)</name>
        <dbReference type="ChEBI" id="CHEBI:29105"/>
    </ligand>
</feature>
<comment type="subunit">
    <text evidence="12">Monomer.</text>
</comment>
<feature type="binding site" evidence="12">
    <location>
        <position position="745"/>
    </location>
    <ligand>
        <name>Zn(2+)</name>
        <dbReference type="ChEBI" id="CHEBI:29105"/>
    </ligand>
</feature>
<feature type="domain" description="Alanyl-transfer RNA synthetases family profile" evidence="14">
    <location>
        <begin position="18"/>
        <end position="788"/>
    </location>
</feature>
<keyword evidence="4 12" id="KW-0479">Metal-binding</keyword>
<keyword evidence="7 12" id="KW-0067">ATP-binding</keyword>
<dbReference type="Gene3D" id="3.10.310.40">
    <property type="match status" value="1"/>
</dbReference>
<dbReference type="Gene3D" id="3.30.980.10">
    <property type="entry name" value="Threonyl-trna Synthetase, Chain A, domain 2"/>
    <property type="match status" value="1"/>
</dbReference>
<dbReference type="GO" id="GO:0000049">
    <property type="term" value="F:tRNA binding"/>
    <property type="evidence" value="ECO:0007669"/>
    <property type="project" value="UniProtKB-KW"/>
</dbReference>
<dbReference type="PANTHER" id="PTHR11777">
    <property type="entry name" value="ALANYL-TRNA SYNTHETASE"/>
    <property type="match status" value="1"/>
</dbReference>
<keyword evidence="10 12" id="KW-0030">Aminoacyl-tRNA synthetase</keyword>
<dbReference type="NCBIfam" id="TIGR00344">
    <property type="entry name" value="alaS"/>
    <property type="match status" value="1"/>
</dbReference>
<protein>
    <recommendedName>
        <fullName evidence="12">Alanine--tRNA ligase</fullName>
        <ecNumber evidence="12">6.1.1.7</ecNumber>
    </recommendedName>
    <alternativeName>
        <fullName evidence="12">Alanyl-tRNA synthetase</fullName>
        <shortName evidence="12">AlaRS</shortName>
    </alternativeName>
</protein>
<dbReference type="GO" id="GO:0005524">
    <property type="term" value="F:ATP binding"/>
    <property type="evidence" value="ECO:0007669"/>
    <property type="project" value="UniProtKB-UniRule"/>
</dbReference>
<dbReference type="HAMAP" id="MF_00036_B">
    <property type="entry name" value="Ala_tRNA_synth_B"/>
    <property type="match status" value="1"/>
</dbReference>
<keyword evidence="3 12" id="KW-0436">Ligase</keyword>
<dbReference type="GO" id="GO:0070143">
    <property type="term" value="P:mitochondrial alanyl-tRNA aminoacylation"/>
    <property type="evidence" value="ECO:0007669"/>
    <property type="project" value="UniProtKB-UniRule"/>
</dbReference>
<dbReference type="InterPro" id="IPR045864">
    <property type="entry name" value="aa-tRNA-synth_II/BPL/LPL"/>
</dbReference>
<evidence type="ECO:0000256" key="9">
    <source>
        <dbReference type="ARBA" id="ARBA00022917"/>
    </source>
</evidence>
<dbReference type="FunFam" id="3.30.980.10:FF:000004">
    <property type="entry name" value="Alanine--tRNA ligase, cytoplasmic"/>
    <property type="match status" value="1"/>
</dbReference>
<dbReference type="FunFam" id="2.40.30.130:FF:000004">
    <property type="entry name" value="Alanine--tRNA ligase"/>
    <property type="match status" value="1"/>
</dbReference>
<dbReference type="AlphaFoldDB" id="A0A4P9Y4D2"/>
<dbReference type="SUPFAM" id="SSF101353">
    <property type="entry name" value="Putative anticodon-binding domain of alanyl-tRNA synthetase (AlaRS)"/>
    <property type="match status" value="1"/>
</dbReference>
<dbReference type="PROSITE" id="PS50860">
    <property type="entry name" value="AA_TRNA_LIGASE_II_ALA"/>
    <property type="match status" value="1"/>
</dbReference>
<evidence type="ECO:0000256" key="11">
    <source>
        <dbReference type="ARBA" id="ARBA00048300"/>
    </source>
</evidence>
<gene>
    <name evidence="12" type="primary">ALA1</name>
    <name evidence="15" type="ORF">BJ684DRAFT_19699</name>
</gene>
<dbReference type="PANTHER" id="PTHR11777:SF9">
    <property type="entry name" value="ALANINE--TRNA LIGASE, CYTOPLASMIC"/>
    <property type="match status" value="1"/>
</dbReference>
<dbReference type="GO" id="GO:0002161">
    <property type="term" value="F:aminoacyl-tRNA deacylase activity"/>
    <property type="evidence" value="ECO:0007669"/>
    <property type="project" value="TreeGrafter"/>
</dbReference>
<evidence type="ECO:0000313" key="16">
    <source>
        <dbReference type="Proteomes" id="UP000267251"/>
    </source>
</evidence>
<dbReference type="PRINTS" id="PR00980">
    <property type="entry name" value="TRNASYNTHALA"/>
</dbReference>
<comment type="cofactor">
    <cofactor evidence="12">
        <name>Zn(2+)</name>
        <dbReference type="ChEBI" id="CHEBI:29105"/>
    </cofactor>
    <text evidence="12">Binds 1 zinc ion per subunit.</text>
</comment>
<keyword evidence="9 12" id="KW-0648">Protein biosynthesis</keyword>
<dbReference type="InterPro" id="IPR050058">
    <property type="entry name" value="Ala-tRNA_ligase"/>
</dbReference>
<dbReference type="InterPro" id="IPR023033">
    <property type="entry name" value="Ala_tRNA_ligase_euk/bac"/>
</dbReference>
<comment type="catalytic activity">
    <reaction evidence="11 12">
        <text>tRNA(Ala) + L-alanine + ATP = L-alanyl-tRNA(Ala) + AMP + diphosphate</text>
        <dbReference type="Rhea" id="RHEA:12540"/>
        <dbReference type="Rhea" id="RHEA-COMP:9657"/>
        <dbReference type="Rhea" id="RHEA-COMP:9923"/>
        <dbReference type="ChEBI" id="CHEBI:30616"/>
        <dbReference type="ChEBI" id="CHEBI:33019"/>
        <dbReference type="ChEBI" id="CHEBI:57972"/>
        <dbReference type="ChEBI" id="CHEBI:78442"/>
        <dbReference type="ChEBI" id="CHEBI:78497"/>
        <dbReference type="ChEBI" id="CHEBI:456215"/>
        <dbReference type="EC" id="6.1.1.7"/>
    </reaction>
</comment>
<evidence type="ECO:0000256" key="2">
    <source>
        <dbReference type="ARBA" id="ARBA00022555"/>
    </source>
</evidence>
<reference evidence="16" key="1">
    <citation type="journal article" date="2018" name="Nat. Microbiol.">
        <title>Leveraging single-cell genomics to expand the fungal tree of life.</title>
        <authorList>
            <person name="Ahrendt S.R."/>
            <person name="Quandt C.A."/>
            <person name="Ciobanu D."/>
            <person name="Clum A."/>
            <person name="Salamov A."/>
            <person name="Andreopoulos B."/>
            <person name="Cheng J.F."/>
            <person name="Woyke T."/>
            <person name="Pelin A."/>
            <person name="Henrissat B."/>
            <person name="Reynolds N.K."/>
            <person name="Benny G.L."/>
            <person name="Smith M.E."/>
            <person name="James T.Y."/>
            <person name="Grigoriev I.V."/>
        </authorList>
    </citation>
    <scope>NUCLEOTIDE SEQUENCE [LARGE SCALE GENOMIC DNA]</scope>
</reference>
<comment type="similarity">
    <text evidence="1">Belongs to the class-II aminoacyl-tRNA synthetase family. Alax-L subfamily.</text>
</comment>
<dbReference type="InterPro" id="IPR018164">
    <property type="entry name" value="Ala-tRNA-synth_IIc_N"/>
</dbReference>
<dbReference type="SUPFAM" id="SSF55681">
    <property type="entry name" value="Class II aaRS and biotin synthetases"/>
    <property type="match status" value="1"/>
</dbReference>
<feature type="binding site" evidence="12">
    <location>
        <position position="629"/>
    </location>
    <ligand>
        <name>Zn(2+)</name>
        <dbReference type="ChEBI" id="CHEBI:29105"/>
    </ligand>
</feature>
<dbReference type="OrthoDB" id="2423964at2759"/>
<keyword evidence="12" id="KW-0963">Cytoplasm</keyword>
<sequence length="984" mass="107169">MSTNPPAPSSLSETKPFWSANKVRETFISYYVSKHNHTFFRSSPTVPVDDPTLLFANAGMNQYKPIFLGVVDPSSPLAALKRATNSQKCIRAGGKHNDLDDVGRDVYHHTFFEMLGNWSFGDYFKAEAIAWSWDLLTNVFGMDADRLYVTYYGGDEAAGLPADTEARDMWIATGVPASRVLPYGNEDNFWEMGETGPCGPCSEVHYDRIGGRDAADLVNADDPDVLEIWNIVFIQFNREADRSLRPLPAKHIDTGMGMERVVSILQGVRSNYDTDVFQPLFAIIQEKTGARPYTGLVGAEDVDGVDMAYRVVADHLRTLVFAMSDGGVPSNEGRGYVLRRILRRGARYVRRKFNTPIGTFFPSLVDTLVAQMGEAFPELTKRIDTVKRILQEEEESFARTLDRGERLFETYLARAKETGAKELRGEDVWRLYDTYGFPVDLTRLMAEEAGLGVNEEAFARSQEQAKEASRAGKGASGSGGAGTKGVGAVVLDVHRIAELDKIPGMCKTEDASKYEKEGIQGKILALYHPAEGFVSSVDGSTEESQAYGVLLDKTNFYAEQGGQEADRGVMRAEAGVEFVVENVQVYAGYVLHAGVLRQGQGTLRVGQVLTCEYDEARRASLRSNHTATHLLNYALRKVLKGDEVDQKGSLVAAEKLRFDFSHPAALTTQELRGVEEACEEFVQRDLPVYSAEVPLSVAKAIHGLRAVFGEVYPDPVRVVSVGFDVDEVQADVGNSRWASSSVEFCGGTHVGRTGDIGRFVLLEEAGIAKGIRRIVAVTGPEAKEADALANTFQGRLEALETLKGKPEMEAELKEVAKALDGLVISAWRKAGFREEYGRIRKTFTDGAKVAKAAQGKEAIERIKQAITEAESSKGYVVTEVLVGGNNKALVGAVAALKSHGKVPGFVYSLDTEGAGKILYQCYVPKALVTSQGVKANELTAIVAGFVGGRSGGKDEGAQGSGDKTDQVPEAVKAAEAYFAAKMTQ</sequence>
<dbReference type="Pfam" id="PF26023">
    <property type="entry name" value="ALA1"/>
    <property type="match status" value="1"/>
</dbReference>
<dbReference type="InterPro" id="IPR009000">
    <property type="entry name" value="Transl_B-barrel_sf"/>
</dbReference>
<evidence type="ECO:0000256" key="10">
    <source>
        <dbReference type="ARBA" id="ARBA00023146"/>
    </source>
</evidence>
<evidence type="ECO:0000256" key="6">
    <source>
        <dbReference type="ARBA" id="ARBA00022833"/>
    </source>
</evidence>
<evidence type="ECO:0000256" key="13">
    <source>
        <dbReference type="SAM" id="MobiDB-lite"/>
    </source>
</evidence>
<dbReference type="Pfam" id="PF02272">
    <property type="entry name" value="DHHA1"/>
    <property type="match status" value="1"/>
</dbReference>
<evidence type="ECO:0000256" key="4">
    <source>
        <dbReference type="ARBA" id="ARBA00022723"/>
    </source>
</evidence>
<evidence type="ECO:0000256" key="3">
    <source>
        <dbReference type="ARBA" id="ARBA00022598"/>
    </source>
</evidence>
<evidence type="ECO:0000259" key="14">
    <source>
        <dbReference type="PROSITE" id="PS50860"/>
    </source>
</evidence>
<dbReference type="EMBL" id="KZ987934">
    <property type="protein sequence ID" value="RKP13838.1"/>
    <property type="molecule type" value="Genomic_DNA"/>
</dbReference>
<dbReference type="FunFam" id="3.30.930.10:FF:000011">
    <property type="entry name" value="Alanine--tRNA ligase, cytoplasmic"/>
    <property type="match status" value="1"/>
</dbReference>
<keyword evidence="5 12" id="KW-0547">Nucleotide-binding</keyword>
<comment type="function">
    <text evidence="12">Catalyzes the attachment of alanine to tRNA(Ala) in a two-step reaction: alanine is first activated by ATP to form Ala-AMP and then transferred to the acceptor end of tRNA(Ala). Also edits incorrectly charged tRNA(Ala) via its editing domain.</text>
</comment>
<dbReference type="InterPro" id="IPR012947">
    <property type="entry name" value="tRNA_SAD"/>
</dbReference>
<feature type="region of interest" description="Disordered" evidence="13">
    <location>
        <begin position="462"/>
        <end position="481"/>
    </location>
</feature>
<evidence type="ECO:0000256" key="8">
    <source>
        <dbReference type="ARBA" id="ARBA00022884"/>
    </source>
</evidence>
<dbReference type="EC" id="6.1.1.7" evidence="12"/>
<evidence type="ECO:0000256" key="7">
    <source>
        <dbReference type="ARBA" id="ARBA00022840"/>
    </source>
</evidence>
<evidence type="ECO:0000256" key="12">
    <source>
        <dbReference type="HAMAP-Rule" id="MF_03133"/>
    </source>
</evidence>
<dbReference type="SUPFAM" id="SSF50447">
    <property type="entry name" value="Translation proteins"/>
    <property type="match status" value="1"/>
</dbReference>
<dbReference type="Pfam" id="PF07973">
    <property type="entry name" value="tRNA_SAD"/>
    <property type="match status" value="1"/>
</dbReference>
<dbReference type="CDD" id="cd00673">
    <property type="entry name" value="AlaRS_core"/>
    <property type="match status" value="1"/>
</dbReference>
<keyword evidence="2 12" id="KW-0820">tRNA-binding</keyword>